<reference evidence="1" key="1">
    <citation type="submission" date="2014-09" db="EMBL/GenBank/DDBJ databases">
        <authorList>
            <person name="Magalhaes I.L.F."/>
            <person name="Oliveira U."/>
            <person name="Santos F.R."/>
            <person name="Vidigal T.H.D.A."/>
            <person name="Brescovit A.D."/>
            <person name="Santos A.J."/>
        </authorList>
    </citation>
    <scope>NUCLEOTIDE SEQUENCE</scope>
    <source>
        <tissue evidence="1">Shoot tissue taken approximately 20 cm above the soil surface</tissue>
    </source>
</reference>
<reference evidence="1" key="2">
    <citation type="journal article" date="2015" name="Data Brief">
        <title>Shoot transcriptome of the giant reed, Arundo donax.</title>
        <authorList>
            <person name="Barrero R.A."/>
            <person name="Guerrero F.D."/>
            <person name="Moolhuijzen P."/>
            <person name="Goolsby J.A."/>
            <person name="Tidwell J."/>
            <person name="Bellgard S.E."/>
            <person name="Bellgard M.I."/>
        </authorList>
    </citation>
    <scope>NUCLEOTIDE SEQUENCE</scope>
    <source>
        <tissue evidence="1">Shoot tissue taken approximately 20 cm above the soil surface</tissue>
    </source>
</reference>
<organism evidence="1">
    <name type="scientific">Arundo donax</name>
    <name type="common">Giant reed</name>
    <name type="synonym">Donax arundinaceus</name>
    <dbReference type="NCBI Taxonomy" id="35708"/>
    <lineage>
        <taxon>Eukaryota</taxon>
        <taxon>Viridiplantae</taxon>
        <taxon>Streptophyta</taxon>
        <taxon>Embryophyta</taxon>
        <taxon>Tracheophyta</taxon>
        <taxon>Spermatophyta</taxon>
        <taxon>Magnoliopsida</taxon>
        <taxon>Liliopsida</taxon>
        <taxon>Poales</taxon>
        <taxon>Poaceae</taxon>
        <taxon>PACMAD clade</taxon>
        <taxon>Arundinoideae</taxon>
        <taxon>Arundineae</taxon>
        <taxon>Arundo</taxon>
    </lineage>
</organism>
<protein>
    <submittedName>
        <fullName evidence="1">Uncharacterized protein</fullName>
    </submittedName>
</protein>
<accession>A0A0A9GSR9</accession>
<proteinExistence type="predicted"/>
<name>A0A0A9GSR9_ARUDO</name>
<dbReference type="EMBL" id="GBRH01174293">
    <property type="protein sequence ID" value="JAE23603.1"/>
    <property type="molecule type" value="Transcribed_RNA"/>
</dbReference>
<evidence type="ECO:0000313" key="1">
    <source>
        <dbReference type="EMBL" id="JAE23603.1"/>
    </source>
</evidence>
<sequence length="21" mass="2269">MDPLGKGTIIHCLFACILPLL</sequence>
<dbReference type="AlphaFoldDB" id="A0A0A9GSR9"/>